<evidence type="ECO:0000256" key="2">
    <source>
        <dbReference type="ARBA" id="ARBA00010742"/>
    </source>
</evidence>
<evidence type="ECO:0000256" key="4">
    <source>
        <dbReference type="SAM" id="SignalP"/>
    </source>
</evidence>
<dbReference type="PROSITE" id="PS51257">
    <property type="entry name" value="PROKAR_LIPOPROTEIN"/>
    <property type="match status" value="1"/>
</dbReference>
<dbReference type="Pfam" id="PF09084">
    <property type="entry name" value="NMT1"/>
    <property type="match status" value="1"/>
</dbReference>
<comment type="caution">
    <text evidence="6">The sequence shown here is derived from an EMBL/GenBank/DDBJ whole genome shotgun (WGS) entry which is preliminary data.</text>
</comment>
<dbReference type="SUPFAM" id="SSF53850">
    <property type="entry name" value="Periplasmic binding protein-like II"/>
    <property type="match status" value="1"/>
</dbReference>
<feature type="chain" id="PRO_5046042424" evidence="4">
    <location>
        <begin position="23"/>
        <end position="334"/>
    </location>
</feature>
<dbReference type="PANTHER" id="PTHR30024:SF47">
    <property type="entry name" value="TAURINE-BINDING PERIPLASMIC PROTEIN"/>
    <property type="match status" value="1"/>
</dbReference>
<evidence type="ECO:0000259" key="5">
    <source>
        <dbReference type="Pfam" id="PF09084"/>
    </source>
</evidence>
<keyword evidence="3 4" id="KW-0732">Signal</keyword>
<reference evidence="6 7" key="1">
    <citation type="submission" date="2024-05" db="EMBL/GenBank/DDBJ databases">
        <authorList>
            <person name="Yi C."/>
        </authorList>
    </citation>
    <scope>NUCLEOTIDE SEQUENCE [LARGE SCALE GENOMIC DNA]</scope>
    <source>
        <strain evidence="6 7">XS13</strain>
    </source>
</reference>
<protein>
    <submittedName>
        <fullName evidence="6">ABC transporter substrate-binding protein</fullName>
    </submittedName>
</protein>
<comment type="subcellular location">
    <subcellularLocation>
        <location evidence="1">Periplasm</location>
    </subcellularLocation>
</comment>
<name>A0ABV0IGG2_9MICC</name>
<evidence type="ECO:0000313" key="6">
    <source>
        <dbReference type="EMBL" id="MEO9247247.1"/>
    </source>
</evidence>
<dbReference type="Proteomes" id="UP001484097">
    <property type="component" value="Unassembled WGS sequence"/>
</dbReference>
<dbReference type="RefSeq" id="WP_347919742.1">
    <property type="nucleotide sequence ID" value="NZ_JBDXMX010000002.1"/>
</dbReference>
<proteinExistence type="inferred from homology"/>
<evidence type="ECO:0000256" key="1">
    <source>
        <dbReference type="ARBA" id="ARBA00004418"/>
    </source>
</evidence>
<accession>A0ABV0IGG2</accession>
<dbReference type="PANTHER" id="PTHR30024">
    <property type="entry name" value="ALIPHATIC SULFONATES-BINDING PROTEIN-RELATED"/>
    <property type="match status" value="1"/>
</dbReference>
<keyword evidence="7" id="KW-1185">Reference proteome</keyword>
<dbReference type="Gene3D" id="3.40.190.10">
    <property type="entry name" value="Periplasmic binding protein-like II"/>
    <property type="match status" value="2"/>
</dbReference>
<organism evidence="6 7">
    <name type="scientific">Citricoccus nitrophenolicus</name>
    <dbReference type="NCBI Taxonomy" id="863575"/>
    <lineage>
        <taxon>Bacteria</taxon>
        <taxon>Bacillati</taxon>
        <taxon>Actinomycetota</taxon>
        <taxon>Actinomycetes</taxon>
        <taxon>Micrococcales</taxon>
        <taxon>Micrococcaceae</taxon>
        <taxon>Citricoccus</taxon>
    </lineage>
</organism>
<feature type="domain" description="SsuA/THI5-like" evidence="5">
    <location>
        <begin position="60"/>
        <end position="277"/>
    </location>
</feature>
<evidence type="ECO:0000313" key="7">
    <source>
        <dbReference type="Proteomes" id="UP001484097"/>
    </source>
</evidence>
<dbReference type="EMBL" id="JBDXMX010000002">
    <property type="protein sequence ID" value="MEO9247247.1"/>
    <property type="molecule type" value="Genomic_DNA"/>
</dbReference>
<gene>
    <name evidence="6" type="ORF">ABDK96_06105</name>
</gene>
<feature type="signal peptide" evidence="4">
    <location>
        <begin position="1"/>
        <end position="22"/>
    </location>
</feature>
<dbReference type="InterPro" id="IPR015168">
    <property type="entry name" value="SsuA/THI5"/>
</dbReference>
<sequence length="334" mass="34899">MMRNLRAAAVGAAALLALTACGSGSPTDGGTTSAPAAGSESAAANGELTPIEVGVIPIVDVAPIYLGVQEGIFEEHGLDVTLTLAQGGAAIVPAVQSGQMEFGFSNVTSLIIGRDAGLPLKIVATGPQTTGEAEDDFAHVMVAEDSDVTSLADLEGQRIAVNTLNNINDSVISEGMKQEGGDPESIEYVEMAFPDMVAQLEAGNVDAIGAVEPFVTLAEAGGAQRVYGQYAEPVPDLSIAAYFTTDEMIEQDPELVDAFTAAMKESQQFATDNPEMAKAVLPSYTSLEQDVIDELTMPRFPQEHDVASLERIAELSLETGLIDEIPPTEDLIVQ</sequence>
<comment type="similarity">
    <text evidence="2">Belongs to the bacterial solute-binding protein SsuA/TauA family.</text>
</comment>
<evidence type="ECO:0000256" key="3">
    <source>
        <dbReference type="ARBA" id="ARBA00022729"/>
    </source>
</evidence>